<sequence length="150" mass="16608">MATQYSEFSTGACLCKRVRFRVRNPPNYNALTVGHVESDIQSYVDTSTDSGKPLTRQWCGNCGSPLFERSALTPSIVSIPAGILDEGSPWAPKVEQYCRSRARWLPELKGVESFEAYPSAEERVMAGAKAEKGEVKKEGEKNEEDDGKKD</sequence>
<dbReference type="GO" id="GO:0046872">
    <property type="term" value="F:metal ion binding"/>
    <property type="evidence" value="ECO:0007669"/>
    <property type="project" value="UniProtKB-KW"/>
</dbReference>
<feature type="domain" description="CENP-V/GFA" evidence="6">
    <location>
        <begin position="42"/>
        <end position="99"/>
    </location>
</feature>
<name>A0A9P4HUW7_9PEZI</name>
<keyword evidence="8" id="KW-1185">Reference proteome</keyword>
<proteinExistence type="inferred from homology"/>
<feature type="region of interest" description="Disordered" evidence="5">
    <location>
        <begin position="125"/>
        <end position="150"/>
    </location>
</feature>
<evidence type="ECO:0000256" key="1">
    <source>
        <dbReference type="ARBA" id="ARBA00005495"/>
    </source>
</evidence>
<dbReference type="InterPro" id="IPR011057">
    <property type="entry name" value="Mss4-like_sf"/>
</dbReference>
<reference evidence="7" key="1">
    <citation type="journal article" date="2020" name="Stud. Mycol.">
        <title>101 Dothideomycetes genomes: a test case for predicting lifestyles and emergence of pathogens.</title>
        <authorList>
            <person name="Haridas S."/>
            <person name="Albert R."/>
            <person name="Binder M."/>
            <person name="Bloem J."/>
            <person name="Labutti K."/>
            <person name="Salamov A."/>
            <person name="Andreopoulos B."/>
            <person name="Baker S."/>
            <person name="Barry K."/>
            <person name="Bills G."/>
            <person name="Bluhm B."/>
            <person name="Cannon C."/>
            <person name="Castanera R."/>
            <person name="Culley D."/>
            <person name="Daum C."/>
            <person name="Ezra D."/>
            <person name="Gonzalez J."/>
            <person name="Henrissat B."/>
            <person name="Kuo A."/>
            <person name="Liang C."/>
            <person name="Lipzen A."/>
            <person name="Lutzoni F."/>
            <person name="Magnuson J."/>
            <person name="Mondo S."/>
            <person name="Nolan M."/>
            <person name="Ohm R."/>
            <person name="Pangilinan J."/>
            <person name="Park H.-J."/>
            <person name="Ramirez L."/>
            <person name="Alfaro M."/>
            <person name="Sun H."/>
            <person name="Tritt A."/>
            <person name="Yoshinaga Y."/>
            <person name="Zwiers L.-H."/>
            <person name="Turgeon B."/>
            <person name="Goodwin S."/>
            <person name="Spatafora J."/>
            <person name="Crous P."/>
            <person name="Grigoriev I."/>
        </authorList>
    </citation>
    <scope>NUCLEOTIDE SEQUENCE</scope>
    <source>
        <strain evidence="7">CBS 121410</strain>
    </source>
</reference>
<dbReference type="OrthoDB" id="2212170at2759"/>
<evidence type="ECO:0000256" key="2">
    <source>
        <dbReference type="ARBA" id="ARBA00022723"/>
    </source>
</evidence>
<comment type="caution">
    <text evidence="7">The sequence shown here is derived from an EMBL/GenBank/DDBJ whole genome shotgun (WGS) entry which is preliminary data.</text>
</comment>
<dbReference type="SUPFAM" id="SSF51316">
    <property type="entry name" value="Mss4-like"/>
    <property type="match status" value="1"/>
</dbReference>
<dbReference type="InterPro" id="IPR006913">
    <property type="entry name" value="CENP-V/GFA"/>
</dbReference>
<dbReference type="PANTHER" id="PTHR33337">
    <property type="entry name" value="GFA DOMAIN-CONTAINING PROTEIN"/>
    <property type="match status" value="1"/>
</dbReference>
<comment type="similarity">
    <text evidence="1">Belongs to the Gfa family.</text>
</comment>
<evidence type="ECO:0000256" key="5">
    <source>
        <dbReference type="SAM" id="MobiDB-lite"/>
    </source>
</evidence>
<dbReference type="Pfam" id="PF04828">
    <property type="entry name" value="GFA"/>
    <property type="match status" value="1"/>
</dbReference>
<dbReference type="EMBL" id="ML978726">
    <property type="protein sequence ID" value="KAF2086061.1"/>
    <property type="molecule type" value="Genomic_DNA"/>
</dbReference>
<keyword evidence="2" id="KW-0479">Metal-binding</keyword>
<evidence type="ECO:0000313" key="8">
    <source>
        <dbReference type="Proteomes" id="UP000799776"/>
    </source>
</evidence>
<protein>
    <recommendedName>
        <fullName evidence="6">CENP-V/GFA domain-containing protein</fullName>
    </recommendedName>
</protein>
<keyword evidence="3" id="KW-0862">Zinc</keyword>
<dbReference type="PANTHER" id="PTHR33337:SF40">
    <property type="entry name" value="CENP-V_GFA DOMAIN-CONTAINING PROTEIN-RELATED"/>
    <property type="match status" value="1"/>
</dbReference>
<evidence type="ECO:0000256" key="3">
    <source>
        <dbReference type="ARBA" id="ARBA00022833"/>
    </source>
</evidence>
<organism evidence="7 8">
    <name type="scientific">Saccharata proteae CBS 121410</name>
    <dbReference type="NCBI Taxonomy" id="1314787"/>
    <lineage>
        <taxon>Eukaryota</taxon>
        <taxon>Fungi</taxon>
        <taxon>Dikarya</taxon>
        <taxon>Ascomycota</taxon>
        <taxon>Pezizomycotina</taxon>
        <taxon>Dothideomycetes</taxon>
        <taxon>Dothideomycetes incertae sedis</taxon>
        <taxon>Botryosphaeriales</taxon>
        <taxon>Saccharataceae</taxon>
        <taxon>Saccharata</taxon>
    </lineage>
</organism>
<dbReference type="GO" id="GO:0016846">
    <property type="term" value="F:carbon-sulfur lyase activity"/>
    <property type="evidence" value="ECO:0007669"/>
    <property type="project" value="InterPro"/>
</dbReference>
<gene>
    <name evidence="7" type="ORF">K490DRAFT_66987</name>
</gene>
<evidence type="ECO:0000256" key="4">
    <source>
        <dbReference type="ARBA" id="ARBA00023239"/>
    </source>
</evidence>
<keyword evidence="4" id="KW-0456">Lyase</keyword>
<evidence type="ECO:0000313" key="7">
    <source>
        <dbReference type="EMBL" id="KAF2086061.1"/>
    </source>
</evidence>
<dbReference type="Proteomes" id="UP000799776">
    <property type="component" value="Unassembled WGS sequence"/>
</dbReference>
<accession>A0A9P4HUW7</accession>
<evidence type="ECO:0000259" key="6">
    <source>
        <dbReference type="Pfam" id="PF04828"/>
    </source>
</evidence>
<dbReference type="Gene3D" id="3.90.1590.10">
    <property type="entry name" value="glutathione-dependent formaldehyde- activating enzyme (gfa)"/>
    <property type="match status" value="1"/>
</dbReference>
<dbReference type="AlphaFoldDB" id="A0A9P4HUW7"/>